<evidence type="ECO:0000313" key="3">
    <source>
        <dbReference type="Proteomes" id="UP000664096"/>
    </source>
</evidence>
<feature type="domain" description="Polymerase nucleotidyl transferase" evidence="1">
    <location>
        <begin position="5"/>
        <end position="80"/>
    </location>
</feature>
<dbReference type="InterPro" id="IPR043519">
    <property type="entry name" value="NT_sf"/>
</dbReference>
<accession>A0A939EIE5</accession>
<dbReference type="AlphaFoldDB" id="A0A939EIE5"/>
<dbReference type="SUPFAM" id="SSF81301">
    <property type="entry name" value="Nucleotidyltransferase"/>
    <property type="match status" value="1"/>
</dbReference>
<evidence type="ECO:0000313" key="2">
    <source>
        <dbReference type="EMBL" id="MBN9673715.1"/>
    </source>
</evidence>
<dbReference type="Pfam" id="PF01909">
    <property type="entry name" value="NTP_transf_2"/>
    <property type="match status" value="1"/>
</dbReference>
<proteinExistence type="predicted"/>
<dbReference type="GO" id="GO:0016779">
    <property type="term" value="F:nucleotidyltransferase activity"/>
    <property type="evidence" value="ECO:0007669"/>
    <property type="project" value="InterPro"/>
</dbReference>
<reference evidence="2" key="1">
    <citation type="submission" date="2020-12" db="EMBL/GenBank/DDBJ databases">
        <title>Oil enriched cultivation method for isolating marine PHA-producing bacteria.</title>
        <authorList>
            <person name="Zheng W."/>
            <person name="Yu S."/>
            <person name="Huang Y."/>
        </authorList>
    </citation>
    <scope>NUCLEOTIDE SEQUENCE</scope>
    <source>
        <strain evidence="2">SY-2-12</strain>
    </source>
</reference>
<dbReference type="EMBL" id="JAEKJZ010000007">
    <property type="protein sequence ID" value="MBN9673715.1"/>
    <property type="molecule type" value="Genomic_DNA"/>
</dbReference>
<protein>
    <submittedName>
        <fullName evidence="2">Nucleotidyltransferase domain-containing protein</fullName>
    </submittedName>
</protein>
<dbReference type="InterPro" id="IPR002934">
    <property type="entry name" value="Polymerase_NTP_transf_dom"/>
</dbReference>
<dbReference type="Gene3D" id="3.30.460.10">
    <property type="entry name" value="Beta Polymerase, domain 2"/>
    <property type="match status" value="1"/>
</dbReference>
<dbReference type="CDD" id="cd05403">
    <property type="entry name" value="NT_KNTase_like"/>
    <property type="match status" value="1"/>
</dbReference>
<comment type="caution">
    <text evidence="2">The sequence shown here is derived from an EMBL/GenBank/DDBJ whole genome shotgun (WGS) entry which is preliminary data.</text>
</comment>
<organism evidence="2 3">
    <name type="scientific">Roseibium aggregatum</name>
    <dbReference type="NCBI Taxonomy" id="187304"/>
    <lineage>
        <taxon>Bacteria</taxon>
        <taxon>Pseudomonadati</taxon>
        <taxon>Pseudomonadota</taxon>
        <taxon>Alphaproteobacteria</taxon>
        <taxon>Hyphomicrobiales</taxon>
        <taxon>Stappiaceae</taxon>
        <taxon>Roseibium</taxon>
    </lineage>
</organism>
<sequence>MSISALFLFGSRARGDHSSDSDIDLLAISSVSEPTVTGMGPATLYLYSADWLTAKAEQGDLFVWHIISEALAIFDPHDVLVELQEIFQFAPSYEDEILKASDVGWAIVSLWNELRAISINRRIAWSVRTIAIARAAASQTPAFSAHALAEVLKHPNLISLVEQKDKTELSKKSLYNLMDFLQEFGFPRRDGEISSIDQYVSFFCKTENNVGLKLLEVPAPNSSYD</sequence>
<dbReference type="RefSeq" id="WP_207143812.1">
    <property type="nucleotide sequence ID" value="NZ_JAEKJZ010000007.1"/>
</dbReference>
<gene>
    <name evidence="2" type="ORF">JF539_25390</name>
</gene>
<dbReference type="Proteomes" id="UP000664096">
    <property type="component" value="Unassembled WGS sequence"/>
</dbReference>
<evidence type="ECO:0000259" key="1">
    <source>
        <dbReference type="Pfam" id="PF01909"/>
    </source>
</evidence>
<name>A0A939EIE5_9HYPH</name>